<organism evidence="1 2">
    <name type="scientific">Chitinophaga tropicalis</name>
    <dbReference type="NCBI Taxonomy" id="2683588"/>
    <lineage>
        <taxon>Bacteria</taxon>
        <taxon>Pseudomonadati</taxon>
        <taxon>Bacteroidota</taxon>
        <taxon>Chitinophagia</taxon>
        <taxon>Chitinophagales</taxon>
        <taxon>Chitinophagaceae</taxon>
        <taxon>Chitinophaga</taxon>
    </lineage>
</organism>
<dbReference type="EMBL" id="WRXN01000021">
    <property type="protein sequence ID" value="MVT12285.1"/>
    <property type="molecule type" value="Genomic_DNA"/>
</dbReference>
<comment type="caution">
    <text evidence="1">The sequence shown here is derived from an EMBL/GenBank/DDBJ whole genome shotgun (WGS) entry which is preliminary data.</text>
</comment>
<name>A0A7K1UE78_9BACT</name>
<keyword evidence="2" id="KW-1185">Reference proteome</keyword>
<proteinExistence type="predicted"/>
<dbReference type="AlphaFoldDB" id="A0A7K1UE78"/>
<sequence length="197" mass="23093">MMMKIASVVIVLLICISCKQQESKEKETELKSIDSLPPVLMSTIEKFAIPFNGSIPDRNELFFCSSNTFDTSFLVHFKKLNDNIYGVLYEVLPAYHRDIEDFTDEKDQLLFFEGYSFRIDTIRWMKIIGKANELLKGKDRWKSNKSCFDCPLFFLAYDLKTTISYGQDQALFEEFAQYLKDSLLCRYINKRQPVLHK</sequence>
<accession>A0A7K1UE78</accession>
<protein>
    <submittedName>
        <fullName evidence="1">Uncharacterized protein</fullName>
    </submittedName>
</protein>
<reference evidence="1 2" key="1">
    <citation type="submission" date="2019-12" db="EMBL/GenBank/DDBJ databases">
        <title>Chitinophaga sp. strain ysch24 (GDMCC 1.1355), whole genome shotgun sequence.</title>
        <authorList>
            <person name="Zhang X."/>
        </authorList>
    </citation>
    <scope>NUCLEOTIDE SEQUENCE [LARGE SCALE GENOMIC DNA]</scope>
    <source>
        <strain evidence="2">ysch24</strain>
    </source>
</reference>
<gene>
    <name evidence="1" type="ORF">GO493_28780</name>
</gene>
<evidence type="ECO:0000313" key="2">
    <source>
        <dbReference type="Proteomes" id="UP000461730"/>
    </source>
</evidence>
<dbReference type="Proteomes" id="UP000461730">
    <property type="component" value="Unassembled WGS sequence"/>
</dbReference>
<evidence type="ECO:0000313" key="1">
    <source>
        <dbReference type="EMBL" id="MVT12285.1"/>
    </source>
</evidence>